<proteinExistence type="predicted"/>
<dbReference type="SUPFAM" id="SSF63825">
    <property type="entry name" value="YWTD domain"/>
    <property type="match status" value="9"/>
</dbReference>
<dbReference type="GO" id="GO:0005509">
    <property type="term" value="F:calcium ion binding"/>
    <property type="evidence" value="ECO:0007669"/>
    <property type="project" value="InterPro"/>
</dbReference>
<dbReference type="GeneID" id="118427152"/>
<dbReference type="OrthoDB" id="3041650at2759"/>
<dbReference type="PANTHER" id="PTHR46513:SF13">
    <property type="entry name" value="EGF-LIKE DOMAIN-CONTAINING PROTEIN"/>
    <property type="match status" value="1"/>
</dbReference>
<evidence type="ECO:0000256" key="1">
    <source>
        <dbReference type="ARBA" id="ARBA00022536"/>
    </source>
</evidence>
<dbReference type="SMART" id="SM00179">
    <property type="entry name" value="EGF_CA"/>
    <property type="match status" value="3"/>
</dbReference>
<dbReference type="SUPFAM" id="SSF57184">
    <property type="entry name" value="Growth factor receptor domain"/>
    <property type="match status" value="2"/>
</dbReference>
<dbReference type="InterPro" id="IPR001881">
    <property type="entry name" value="EGF-like_Ca-bd_dom"/>
</dbReference>
<dbReference type="Proteomes" id="UP000001554">
    <property type="component" value="Chromosome 12"/>
</dbReference>
<protein>
    <submittedName>
        <fullName evidence="10">Uncharacterized protein LOC118427152</fullName>
    </submittedName>
</protein>
<name>A0A9J7M0S3_BRAFL</name>
<evidence type="ECO:0000313" key="10">
    <source>
        <dbReference type="RefSeq" id="XP_035692682.1"/>
    </source>
</evidence>
<feature type="repeat" description="LDL-receptor class B" evidence="6">
    <location>
        <begin position="275"/>
        <end position="317"/>
    </location>
</feature>
<feature type="repeat" description="LDL-receptor class B" evidence="6">
    <location>
        <begin position="1660"/>
        <end position="1703"/>
    </location>
</feature>
<keyword evidence="9" id="KW-1185">Reference proteome</keyword>
<keyword evidence="2" id="KW-0732">Signal</keyword>
<feature type="domain" description="Reverse transcriptase" evidence="8">
    <location>
        <begin position="1"/>
        <end position="238"/>
    </location>
</feature>
<dbReference type="RefSeq" id="XP_035692682.1">
    <property type="nucleotide sequence ID" value="XM_035836789.1"/>
</dbReference>
<evidence type="ECO:0000259" key="8">
    <source>
        <dbReference type="PROSITE" id="PS50878"/>
    </source>
</evidence>
<evidence type="ECO:0000313" key="9">
    <source>
        <dbReference type="Proteomes" id="UP000001554"/>
    </source>
</evidence>
<dbReference type="FunFam" id="2.120.10.30:FF:000132">
    <property type="entry name" value="Uncharacterized protein"/>
    <property type="match status" value="1"/>
</dbReference>
<feature type="repeat" description="LDL-receptor class B" evidence="6">
    <location>
        <begin position="2625"/>
        <end position="2668"/>
    </location>
</feature>
<feature type="repeat" description="LDL-receptor class B" evidence="6">
    <location>
        <begin position="2936"/>
        <end position="2980"/>
    </location>
</feature>
<evidence type="ECO:0000256" key="7">
    <source>
        <dbReference type="SAM" id="MobiDB-lite"/>
    </source>
</evidence>
<dbReference type="PROSITE" id="PS50878">
    <property type="entry name" value="RT_POL"/>
    <property type="match status" value="1"/>
</dbReference>
<dbReference type="InterPro" id="IPR043502">
    <property type="entry name" value="DNA/RNA_pol_sf"/>
</dbReference>
<feature type="repeat" description="LDL-receptor class B" evidence="6">
    <location>
        <begin position="2345"/>
        <end position="2386"/>
    </location>
</feature>
<evidence type="ECO:0000256" key="3">
    <source>
        <dbReference type="ARBA" id="ARBA00022737"/>
    </source>
</evidence>
<dbReference type="Pfam" id="PF00078">
    <property type="entry name" value="RVT_1"/>
    <property type="match status" value="1"/>
</dbReference>
<dbReference type="InterPro" id="IPR000033">
    <property type="entry name" value="LDLR_classB_rpt"/>
</dbReference>
<gene>
    <name evidence="10" type="primary">LOC118427152</name>
</gene>
<evidence type="ECO:0000256" key="2">
    <source>
        <dbReference type="ARBA" id="ARBA00022729"/>
    </source>
</evidence>
<dbReference type="InterPro" id="IPR011042">
    <property type="entry name" value="6-blade_b-propeller_TolB-like"/>
</dbReference>
<feature type="repeat" description="LDL-receptor class B" evidence="6">
    <location>
        <begin position="958"/>
        <end position="999"/>
    </location>
</feature>
<keyword evidence="1" id="KW-0245">EGF-like domain</keyword>
<evidence type="ECO:0000256" key="4">
    <source>
        <dbReference type="ARBA" id="ARBA00023157"/>
    </source>
</evidence>
<dbReference type="InterPro" id="IPR000742">
    <property type="entry name" value="EGF"/>
</dbReference>
<dbReference type="SMART" id="SM00135">
    <property type="entry name" value="LY"/>
    <property type="match status" value="36"/>
</dbReference>
<dbReference type="InterPro" id="IPR000477">
    <property type="entry name" value="RT_dom"/>
</dbReference>
<reference evidence="9" key="1">
    <citation type="journal article" date="2020" name="Nat. Ecol. Evol.">
        <title>Deeply conserved synteny resolves early events in vertebrate evolution.</title>
        <authorList>
            <person name="Simakov O."/>
            <person name="Marletaz F."/>
            <person name="Yue J.X."/>
            <person name="O'Connell B."/>
            <person name="Jenkins J."/>
            <person name="Brandt A."/>
            <person name="Calef R."/>
            <person name="Tung C.H."/>
            <person name="Huang T.K."/>
            <person name="Schmutz J."/>
            <person name="Satoh N."/>
            <person name="Yu J.K."/>
            <person name="Putnam N.H."/>
            <person name="Green R.E."/>
            <person name="Rokhsar D.S."/>
        </authorList>
    </citation>
    <scope>NUCLEOTIDE SEQUENCE [LARGE SCALE GENOMIC DNA]</scope>
    <source>
        <strain evidence="9">S238N-H82</strain>
    </source>
</reference>
<accession>A0A9J7M0S3</accession>
<dbReference type="SUPFAM" id="SSF57196">
    <property type="entry name" value="EGF/Laminin"/>
    <property type="match status" value="3"/>
</dbReference>
<feature type="repeat" description="LDL-receptor class B" evidence="6">
    <location>
        <begin position="2256"/>
        <end position="2298"/>
    </location>
</feature>
<reference evidence="10" key="2">
    <citation type="submission" date="2025-08" db="UniProtKB">
        <authorList>
            <consortium name="RefSeq"/>
        </authorList>
    </citation>
    <scope>IDENTIFICATION</scope>
    <source>
        <strain evidence="10">S238N-H82</strain>
        <tissue evidence="10">Testes</tissue>
    </source>
</reference>
<dbReference type="InterPro" id="IPR009030">
    <property type="entry name" value="Growth_fac_rcpt_cys_sf"/>
</dbReference>
<dbReference type="SUPFAM" id="SSF56672">
    <property type="entry name" value="DNA/RNA polymerases"/>
    <property type="match status" value="1"/>
</dbReference>
<feature type="region of interest" description="Disordered" evidence="7">
    <location>
        <begin position="3115"/>
        <end position="3136"/>
    </location>
</feature>
<organism evidence="9 10">
    <name type="scientific">Branchiostoma floridae</name>
    <name type="common">Florida lancelet</name>
    <name type="synonym">Amphioxus</name>
    <dbReference type="NCBI Taxonomy" id="7739"/>
    <lineage>
        <taxon>Eukaryota</taxon>
        <taxon>Metazoa</taxon>
        <taxon>Chordata</taxon>
        <taxon>Cephalochordata</taxon>
        <taxon>Leptocardii</taxon>
        <taxon>Amphioxiformes</taxon>
        <taxon>Branchiostomatidae</taxon>
        <taxon>Branchiostoma</taxon>
    </lineage>
</organism>
<feature type="repeat" description="LDL-receptor class B" evidence="6">
    <location>
        <begin position="1241"/>
        <end position="1286"/>
    </location>
</feature>
<keyword evidence="4" id="KW-1015">Disulfide bond</keyword>
<keyword evidence="5" id="KW-0325">Glycoprotein</keyword>
<dbReference type="SMART" id="SM00181">
    <property type="entry name" value="EGF"/>
    <property type="match status" value="9"/>
</dbReference>
<sequence length="3235" mass="357147">MLVIPVHKKGSKMDPANYRAISLLSIPGKVFSRILLDRMKERTEAHFKESQFGFRSGRGTVDAIFVVRQILEKAKERKVNLHFHFIDFKAAFDTVWRKALWKMMRAIGVEAKIVNIIEELYRNTQCAITINRQITNWFQVGVGVRQGCLMSPVLFNIFLEFVMDELKSLDTTFQLHDNLSTEERYADDTTLIAAIFSKLQLSTKELEVACKKWGLKVNAAKWGLVSGDNSEPFLLVADNVLDAILQVNVTSGSKFALPLGDMRSPRSVDYDPTTDFVYWSDRLDGDIKRARRDGSGRETIAADDVFSVYGLALDHEGGNIYWTDSIARTISVARKDGSLRRTLLTAPAVGSPGGLVLDPRNGYMYWTDWGSNDRIDRAAMDGSNQTTIIGNLIDPNMITIDYKENRLYYCDGGDYSIYSSDLLGNDIRRLFHEDGNVLFGIAIDDDTIYWSSWTTDQISTLPKSDQNQNRTVLVDDLSSPNDIYVFTASPDDVTNGCTLSNGGCADLCLARPGGRTCACRAFWELHQDGQTCLPPDLVSPSYLWLDHSTATGVTSLKMTPGNSSVIGEMGGGSLPVTVLFTSAEPSRIEAIDYDFERNKIFWADTGLREIHTIDTQDSKIQSFSTLLEGISSGVEGLAVDWLNQNLYYTDGYFNWIAVVNYKDNPPRHHVIAHEGLERPRGIAVHPHAGYVFWSDWSSSNPRIERAVLSGEQRTVLVNENIERPSGLVINGNRLFWADTSRDVIDSCDLNGDNRELYFSYGGTHFYDITTDGEWITATDWSDDSINFLYEQGNSRTYYGDGTVYGVEYFDRSRQQPGQTECQVNNGGCSHTCVGDPDGHRCLCLSNFHLAEDNHTCIANEHPFSKALLVGSDSGILQLPHNFLELPEVGDWTDSYIVRGTKVFAMDFDYAGKMIFYTQLQNNGTQTIERFSIIGEGSSMTVFENGQGIEGIAVDWVASNLYWTERRLGRIHVSKLDGSLRKVLLSNLDQPSAIIAYPEQSYVCWTEVGDNPKITRASPDGSNRLQLVSSQTEQLTGIPTALAIDYNRERLYWATVSPGNVQSCSLNGGDVRTLWSGDSANLFGIAFYKDYALWTDNNTQSLTYGRAYTGGTLLDSRTVTLSTPTYNIKLYDDTEQPLQTSACDQRNGGCTELCLPLGDSRVCACGEGRYTQADGVSCSHIRPTNMPTTPPPTDRYSKEDFLLVADTDTGYITEVNITSGSKVTLPLQSTYPLRLEYDGQTGYVYWSDFYDEKIYRAKRDGSGKEVLVDNNDISLSAINGLAIDYAGQNIYWTDWGTEIIGVARLDGSHAQAIVSENLAWPNGIVLDPKEGYMYWTDEGFWGSPAKIERAAMDGSERTVIIDSDLGEPTGIAIDFNERRLYWCDSYRYSIQSCDPDGNNRRTVVTQSDSNFYGLSLHSHDLFWTSTSNSYIGANSKSQSDQTTSQVVAGGFSSLRGIAMYSPDVVAYISNACSVSNGGCQDMCLARPGGRTCACRAYFQLQNDNATCAPPELKSPSYLWINEVNEKTLLTMMEGNSTIFRSPDVQSAPLTTVVSASSPSIIVSFDYDIRQGRIFWIDVGMKEIQQVDVNTGEVTTLKTVISSGAEALAADWVNQNLYYTDFNYNRITMVSYSPGDSSGNSHIITETGLDKPRGIAVDPSAAYVFWSDWGQSPKIERSTLSGENRTVIVDSDLGRPSGLVIDYVTNRLYFADTELDAIYACDFGGGNRQQFYSLPGTHFYDITFDGEEIMASDWSDATINFVHNSRNILAFDPPGDNILAVEYYDESRQPQTQSDCQENNGGCQHTCVGDQSGHKCLCLPDYSLADDQQACVKNGHLFTKALLVSTDEGILQFPHNLADLPATADSKPTVLVRAGRTVAMDFNYNEKAIYYTKEMEDGTQSIQKYDVTTNSSLTIYTGGQGIGGLAVDWVASNIYWTEKANGAINVARLDGSSRKVLLSGLDQPSGIAVQPEQKILYWTETGRISSSTLAGTVKEVIVSSQSDVSVGSPTGIAVDPLNSRIYWTEGDTGTVMSSNLRGNDVEPYWSSNGGELFGMAVYKDFQLWTDRTNRTVSIGLRSTLEKTVQLQTTPHSVRVFDGSEQPPSRGACDQRNGGCTELCIPLGDSRVCACADGRYIQADEVSCSHIRPTNIPMTTPQTTTPQTDPYSREDFLLVADYDTGYIIEVNITSGSKVTLPLQSTTPTALDYDAATDYVYWSDYYDEMIYRAKRDGSGKNVLIDNNVISVYSINGLALDYAGQNIYWTDSWTEIIGVARMDGSHARAIVSEDLDYPGGIALDPSEGYMYWTDEGFWEPARIERAAMDGSERTVIIDSDLDSPTGIAIDLNERRLYWCDSGKYMIESSDLDGSNRRTVVSLYSNFYGISLHSHDLFWTSTSDDYIGANTKSDTDQTTSRVLAEEFSSPRGIVMYSPGIVTNVSNACSVSNGGCQDMCLARPGGRTCACRSYYHLQNDNVTCAPPEIKSPSYLWIAEDDGETLLTMLEGNSSIIRDAQSAPRTTVMSASSPSIIVSFDYDIRQGRIFWIDSGLKEIQQVDMKTGDVTTLKTGISAGAEGLAIDWVNQNLYYTDFNYNRITMVSYSSGDSNGNSHIITETGLDKPRGIAVDPATAFVFWSDWGQSPKIERSTLSGEDRTVIVDSDLGHPSGLVIDYVNSKLYFADTELDAIYSCDFDGGNREQFYTLGRTHFYDITFDGEEIMASDWSDGSINFIHDTRPIAFFSGGGKVLAVEFFDESRQLQSQSDCQVNNGGCQHTCVGDQSGHRCLCLPDYSLAEDQQTCVKNGHLFTKALLVSTNDGILQFPHNLVDLPATADSKPTILVRGGRTVAMDFNYNEKAIFYTKEMDDGTQIIQKYDMTTNTSLTIYTGGQGIEGLAVDWVASNIYWTEKDNGTINVARLDGSFRKVLLSGLLQPRGIAVHLELKVLYWTETGRISRSTLAGTNKSVVVSSQSDVSISNPTGIAIDLPNSWVYWTDGEKVMSSNLRGEDAEPYWTSNGGELFGLAVYKDFQLWTDRINRTVSIGLRGTLEKTVQLQTTPHSVRVFDGSEQPLSRGPCDLRNGGCNELCLATTAGDRVCACAEGHLMQADNLTCFNPAPTTPPATTTAVQTTTVTPAQPATTQATPRTTYKPVTACTTDTLPSVTNGEFGQCVVTTGVKTCPVVCRPTYGPTVSNINCLPSGNWNTSTGYTCTSKMKRVNFLLSYDATGSFNPGVLQYPNGPMHQ</sequence>
<evidence type="ECO:0000256" key="6">
    <source>
        <dbReference type="PROSITE-ProRule" id="PRU00461"/>
    </source>
</evidence>
<feature type="repeat" description="LDL-receptor class B" evidence="6">
    <location>
        <begin position="689"/>
        <end position="733"/>
    </location>
</feature>
<feature type="repeat" description="LDL-receptor class B" evidence="6">
    <location>
        <begin position="2894"/>
        <end position="2935"/>
    </location>
</feature>
<feature type="repeat" description="LDL-receptor class B" evidence="6">
    <location>
        <begin position="2299"/>
        <end position="2344"/>
    </location>
</feature>
<dbReference type="FunFam" id="2.120.10.30:FF:000241">
    <property type="entry name" value="Low-density lipoprotein receptor-related protein 6"/>
    <property type="match status" value="8"/>
</dbReference>
<dbReference type="KEGG" id="bfo:118427152"/>
<dbReference type="PROSITE" id="PS51120">
    <property type="entry name" value="LDLRB"/>
    <property type="match status" value="18"/>
</dbReference>
<dbReference type="Pfam" id="PF14670">
    <property type="entry name" value="FXa_inhibition"/>
    <property type="match status" value="6"/>
</dbReference>
<dbReference type="Gene3D" id="2.120.10.30">
    <property type="entry name" value="TolB, C-terminal domain"/>
    <property type="match status" value="9"/>
</dbReference>
<feature type="repeat" description="LDL-receptor class B" evidence="6">
    <location>
        <begin position="2210"/>
        <end position="2255"/>
    </location>
</feature>
<feature type="repeat" description="LDL-receptor class B" evidence="6">
    <location>
        <begin position="1287"/>
        <end position="1329"/>
    </location>
</feature>
<feature type="repeat" description="LDL-receptor class B" evidence="6">
    <location>
        <begin position="1377"/>
        <end position="1419"/>
    </location>
</feature>
<feature type="repeat" description="LDL-receptor class B" evidence="6">
    <location>
        <begin position="318"/>
        <end position="361"/>
    </location>
</feature>
<feature type="repeat" description="LDL-receptor class B" evidence="6">
    <location>
        <begin position="362"/>
        <end position="404"/>
    </location>
</feature>
<dbReference type="PANTHER" id="PTHR46513">
    <property type="entry name" value="VITELLOGENIN RECEPTOR-LIKE PROTEIN-RELATED-RELATED"/>
    <property type="match status" value="1"/>
</dbReference>
<dbReference type="Pfam" id="PF00058">
    <property type="entry name" value="Ldl_recept_b"/>
    <property type="match status" value="11"/>
</dbReference>
<feature type="repeat" description="LDL-receptor class B" evidence="6">
    <location>
        <begin position="1930"/>
        <end position="1971"/>
    </location>
</feature>
<dbReference type="InterPro" id="IPR050778">
    <property type="entry name" value="Cueball_EGF_LRP_Nidogen"/>
</dbReference>
<dbReference type="CDD" id="cd01650">
    <property type="entry name" value="RT_nLTR_like"/>
    <property type="match status" value="1"/>
</dbReference>
<keyword evidence="3" id="KW-0677">Repeat</keyword>
<feature type="repeat" description="LDL-receptor class B" evidence="6">
    <location>
        <begin position="1330"/>
        <end position="1376"/>
    </location>
</feature>
<evidence type="ECO:0000256" key="5">
    <source>
        <dbReference type="ARBA" id="ARBA00023180"/>
    </source>
</evidence>